<feature type="region of interest" description="Disordered" evidence="2">
    <location>
        <begin position="245"/>
        <end position="295"/>
    </location>
</feature>
<accession>A0A640TDN3</accession>
<feature type="coiled-coil region" evidence="1">
    <location>
        <begin position="48"/>
        <end position="121"/>
    </location>
</feature>
<proteinExistence type="predicted"/>
<dbReference type="RefSeq" id="WP_159485985.1">
    <property type="nucleotide sequence ID" value="NZ_BLIP01000001.1"/>
</dbReference>
<dbReference type="AlphaFoldDB" id="A0A640TDN3"/>
<feature type="region of interest" description="Disordered" evidence="2">
    <location>
        <begin position="141"/>
        <end position="171"/>
    </location>
</feature>
<evidence type="ECO:0000256" key="1">
    <source>
        <dbReference type="SAM" id="Coils"/>
    </source>
</evidence>
<keyword evidence="1" id="KW-0175">Coiled coil</keyword>
<feature type="compositionally biased region" description="Pro residues" evidence="2">
    <location>
        <begin position="250"/>
        <end position="263"/>
    </location>
</feature>
<evidence type="ECO:0000313" key="5">
    <source>
        <dbReference type="Proteomes" id="UP000429552"/>
    </source>
</evidence>
<name>A0A640TDN3_STRNI</name>
<reference evidence="3 5" key="1">
    <citation type="submission" date="2019-12" db="EMBL/GenBank/DDBJ databases">
        <title>Whole genome shotgun sequence of Streptomyces libani subsp. libani NBRC 13452.</title>
        <authorList>
            <person name="Ichikawa N."/>
            <person name="Kimura A."/>
            <person name="Kitahashi Y."/>
            <person name="Komaki H."/>
            <person name="Tamura T."/>
        </authorList>
    </citation>
    <scope>NUCLEOTIDE SEQUENCE [LARGE SCALE GENOMIC DNA]</scope>
    <source>
        <strain evidence="3 5">NBRC 13452</strain>
    </source>
</reference>
<feature type="compositionally biased region" description="Basic and acidic residues" evidence="2">
    <location>
        <begin position="161"/>
        <end position="171"/>
    </location>
</feature>
<feature type="region of interest" description="Disordered" evidence="2">
    <location>
        <begin position="347"/>
        <end position="372"/>
    </location>
</feature>
<evidence type="ECO:0000313" key="4">
    <source>
        <dbReference type="EMBL" id="WAT96460.1"/>
    </source>
</evidence>
<gene>
    <name evidence="3" type="ORF">Sliba_22800</name>
    <name evidence="4" type="ORF">STRLI_002291</name>
</gene>
<dbReference type="PANTHER" id="PTHR38010:SF1">
    <property type="entry name" value="SLR0848 PROTEIN"/>
    <property type="match status" value="1"/>
</dbReference>
<dbReference type="Proteomes" id="UP000429552">
    <property type="component" value="Unassembled WGS sequence"/>
</dbReference>
<dbReference type="Proteomes" id="UP001210609">
    <property type="component" value="Chromosome"/>
</dbReference>
<organism evidence="3 5">
    <name type="scientific">Streptomyces nigrescens</name>
    <dbReference type="NCBI Taxonomy" id="1920"/>
    <lineage>
        <taxon>Bacteria</taxon>
        <taxon>Bacillati</taxon>
        <taxon>Actinomycetota</taxon>
        <taxon>Actinomycetes</taxon>
        <taxon>Kitasatosporales</taxon>
        <taxon>Streptomycetaceae</taxon>
        <taxon>Streptomyces</taxon>
    </lineage>
</organism>
<keyword evidence="6" id="KW-1185">Reference proteome</keyword>
<reference evidence="4 6" key="2">
    <citation type="submission" date="2022-12" db="EMBL/GenBank/DDBJ databases">
        <authorList>
            <person name="Ruckert C."/>
            <person name="Busche T."/>
            <person name="Kalinowski J."/>
            <person name="Wittmann C."/>
        </authorList>
    </citation>
    <scope>NUCLEOTIDE SEQUENCE [LARGE SCALE GENOMIC DNA]</scope>
    <source>
        <strain evidence="4 6">DSM 40555</strain>
    </source>
</reference>
<evidence type="ECO:0000313" key="6">
    <source>
        <dbReference type="Proteomes" id="UP001210609"/>
    </source>
</evidence>
<sequence length="390" mass="43232">MDVQKKLDDIVATVGGARSMPMSASCVVNRAELLAMLEEVRAALPGSLAQAQELLGGREQMVEEARAEAERIIETAHAQRGSLISDTEVARQSQEEADRILAEARREAEEIRAEADDYVDSKLANFEVVLTKTIGSVDRGREKLLGRGPGLDEQGYEDTEAPERSGDPETLRQRADAYVDAKFGAFQAVLTKTLEAVGRGRDKLQGAQAIDELAVHLAAQGDPRSQHPQADADYLAGLADIGADQAPQQPQAPQPPQVPPMPQTQPQHQQPQEHQQPLQPQLQQQGYYDPAAYPQQQDVYGYQQQPQEAAYAQDAQHQNLYGYDWQQQAQQQAQQQGYDPHAYLQQQVPQQPQHAPHDPAARPGALDETSLFDTSVIDLDQLRQYEERRQ</sequence>
<evidence type="ECO:0000313" key="3">
    <source>
        <dbReference type="EMBL" id="GFE21827.1"/>
    </source>
</evidence>
<dbReference type="PANTHER" id="PTHR38010">
    <property type="entry name" value="SLR0848 PROTEIN"/>
    <property type="match status" value="1"/>
</dbReference>
<dbReference type="EMBL" id="CP114202">
    <property type="protein sequence ID" value="WAT96460.1"/>
    <property type="molecule type" value="Genomic_DNA"/>
</dbReference>
<dbReference type="CDD" id="cd06503">
    <property type="entry name" value="ATP-synt_Fo_b"/>
    <property type="match status" value="1"/>
</dbReference>
<dbReference type="EMBL" id="BLIP01000001">
    <property type="protein sequence ID" value="GFE21827.1"/>
    <property type="molecule type" value="Genomic_DNA"/>
</dbReference>
<feature type="compositionally biased region" description="Low complexity" evidence="2">
    <location>
        <begin position="264"/>
        <end position="285"/>
    </location>
</feature>
<protein>
    <submittedName>
        <fullName evidence="4">ATP synthase F0 subunit B</fullName>
    </submittedName>
</protein>
<evidence type="ECO:0000256" key="2">
    <source>
        <dbReference type="SAM" id="MobiDB-lite"/>
    </source>
</evidence>